<dbReference type="GO" id="GO:0005524">
    <property type="term" value="F:ATP binding"/>
    <property type="evidence" value="ECO:0007669"/>
    <property type="project" value="InterPro"/>
</dbReference>
<keyword evidence="3" id="KW-0547">Nucleotide-binding</keyword>
<dbReference type="InterPro" id="IPR027417">
    <property type="entry name" value="P-loop_NTPase"/>
</dbReference>
<feature type="domain" description="Helicase/UvrB N-terminal" evidence="1">
    <location>
        <begin position="107"/>
        <end position="270"/>
    </location>
</feature>
<feature type="domain" description="Type III restriction enzyme C-terminal endonuclease" evidence="2">
    <location>
        <begin position="921"/>
        <end position="1025"/>
    </location>
</feature>
<name>A0A6N4TGU7_9FIRM</name>
<dbReference type="REBASE" id="365750">
    <property type="entry name" value="Aar30884ORF8620P"/>
</dbReference>
<dbReference type="RefSeq" id="WP_118361781.1">
    <property type="nucleotide sequence ID" value="NZ_AP019695.1"/>
</dbReference>
<dbReference type="GO" id="GO:0005829">
    <property type="term" value="C:cytosol"/>
    <property type="evidence" value="ECO:0007669"/>
    <property type="project" value="TreeGrafter"/>
</dbReference>
<protein>
    <submittedName>
        <fullName evidence="3">DEAD/DEAH box helicase</fullName>
    </submittedName>
</protein>
<gene>
    <name evidence="3" type="ORF">Aargi30884_08600</name>
</gene>
<keyword evidence="3" id="KW-0378">Hydrolase</keyword>
<accession>A0A6N4TGU7</accession>
<dbReference type="InterPro" id="IPR045572">
    <property type="entry name" value="RE_endonuc_C"/>
</dbReference>
<dbReference type="GO" id="GO:0015668">
    <property type="term" value="F:type III site-specific deoxyribonuclease activity"/>
    <property type="evidence" value="ECO:0007669"/>
    <property type="project" value="InterPro"/>
</dbReference>
<dbReference type="InterPro" id="IPR050742">
    <property type="entry name" value="Helicase_Restrict-Modif_Enz"/>
</dbReference>
<dbReference type="GO" id="GO:0003677">
    <property type="term" value="F:DNA binding"/>
    <property type="evidence" value="ECO:0007669"/>
    <property type="project" value="InterPro"/>
</dbReference>
<dbReference type="Pfam" id="PF04851">
    <property type="entry name" value="ResIII"/>
    <property type="match status" value="1"/>
</dbReference>
<dbReference type="PANTHER" id="PTHR47396">
    <property type="entry name" value="TYPE I RESTRICTION ENZYME ECOKI R PROTEIN"/>
    <property type="match status" value="1"/>
</dbReference>
<dbReference type="Proteomes" id="UP000464754">
    <property type="component" value="Chromosome"/>
</dbReference>
<sequence>MKFNFKIQQYQTDAVDAVVKVFNGQGFHEGISYIRDLGKYKNLQQARFEAVDGSNEIIDPFDDTGYKNEVVELTDDQLLKNIQILQSESNIKLSSSLSKDLGRVSLDVEMETGTGKTYVYIKTMFELNKRYGWSKFIVVVPSIAIREGVKKSFEITADHFMEHYGKKARFFIYNSSNLNQLDNFSQSSGINVMIINTQAFATSLKEGGRSKEARIIYSKRDEFASRRPIDVIAANRPIIILDEPQKMGGDVTQKALKNFNPLFSLNYSATHAVKHNTVYVLDALDAFNKRLVKKIEVKGFEVKNFRGTDSYLFLEQIVLSSKKPPMARIELEIGYNKSINRETRNCNVGDDLYYISQEMEQYKGYTISEIDPLCGTVTFTNGEVIKIGDVNGDVSESDMRRIQIRETILSHFEKEEKLFNMGIKSLSLFFIDEVAKYRQYDDDGNEILGEYGKMFEEEYQNVLNQYITVFDTPYQKYLKSTCSDVSTVHKGYFSIDKKTGHSIDSKTKRGSEFSDDISAYDLILKYKELLLSFEEPTRFIFSHSALREGWDNPNVFQICTLKHSDSNTTKRQEVGRGLRLCVNQSGNRMDAQSCGDAVHDINMLTVIASESYKTFVSDLQSDIKTVLYDRPTVATSEYFSGKYIKVNDVPTLIDDATANAIEFYLISNGYVDMKRKVTDKYRNEASSGTLAPLPEELKPMTDGIHILIQSVYDDSLLKDMFVDGHESKVKENPLNENFAKKEFQALWKQINHKYAYTVEFDSSELIEKSIDYINEKLFVSELQYTATIGRQKDKMDEYEVERGVSFSGEKTRTQTLKHAESSQIKYDLIGKVAEGTTLTRRTVAAILQGIKLEKLYMFRNNPEEFISKVIKLINEQKATMIVEHISYDLIEGKYDSNIFTSEKNTQSFDKAFLAKKAIQDYVFTDGSAEKSIERKFAEDLDAADEVCVYAKLPRTFQIPTPVGNYSPDWAIAFYEGTVKHIFFIAETKGTMDSLNLRPIEQAKISCAKKLFNEMSTSKVKYHDVDSYQSLLNIMNSL</sequence>
<keyword evidence="3" id="KW-0347">Helicase</keyword>
<dbReference type="AlphaFoldDB" id="A0A6N4TGU7"/>
<dbReference type="PANTHER" id="PTHR47396:SF1">
    <property type="entry name" value="ATP-DEPENDENT HELICASE IRC3-RELATED"/>
    <property type="match status" value="1"/>
</dbReference>
<evidence type="ECO:0000313" key="4">
    <source>
        <dbReference type="Proteomes" id="UP000464754"/>
    </source>
</evidence>
<dbReference type="KEGG" id="aarg:Aargi30884_08600"/>
<evidence type="ECO:0000259" key="1">
    <source>
        <dbReference type="Pfam" id="PF04851"/>
    </source>
</evidence>
<dbReference type="Pfam" id="PF19778">
    <property type="entry name" value="RE_endonuc"/>
    <property type="match status" value="1"/>
</dbReference>
<dbReference type="InterPro" id="IPR006935">
    <property type="entry name" value="Helicase/UvrB_N"/>
</dbReference>
<organism evidence="3 4">
    <name type="scientific">Amedibacterium intestinale</name>
    <dbReference type="NCBI Taxonomy" id="2583452"/>
    <lineage>
        <taxon>Bacteria</taxon>
        <taxon>Bacillati</taxon>
        <taxon>Bacillota</taxon>
        <taxon>Erysipelotrichia</taxon>
        <taxon>Erysipelotrichales</taxon>
        <taxon>Erysipelotrichaceae</taxon>
        <taxon>Amedibacterium</taxon>
    </lineage>
</organism>
<proteinExistence type="predicted"/>
<keyword evidence="3" id="KW-0067">ATP-binding</keyword>
<dbReference type="EMBL" id="AP019695">
    <property type="protein sequence ID" value="BBK21957.1"/>
    <property type="molecule type" value="Genomic_DNA"/>
</dbReference>
<evidence type="ECO:0000259" key="2">
    <source>
        <dbReference type="Pfam" id="PF19778"/>
    </source>
</evidence>
<evidence type="ECO:0000313" key="3">
    <source>
        <dbReference type="EMBL" id="BBK21957.1"/>
    </source>
</evidence>
<dbReference type="Gene3D" id="3.40.50.300">
    <property type="entry name" value="P-loop containing nucleotide triphosphate hydrolases"/>
    <property type="match status" value="2"/>
</dbReference>
<reference evidence="4" key="1">
    <citation type="submission" date="2019-05" db="EMBL/GenBank/DDBJ databases">
        <title>Complete genome sequencing of Absiella argi strain JCM 30884.</title>
        <authorList>
            <person name="Sakamoto M."/>
            <person name="Murakami T."/>
            <person name="Mori H."/>
        </authorList>
    </citation>
    <scope>NUCLEOTIDE SEQUENCE [LARGE SCALE GENOMIC DNA]</scope>
    <source>
        <strain evidence="4">JCM 30884</strain>
    </source>
</reference>
<dbReference type="GO" id="GO:0004386">
    <property type="term" value="F:helicase activity"/>
    <property type="evidence" value="ECO:0007669"/>
    <property type="project" value="UniProtKB-KW"/>
</dbReference>
<keyword evidence="4" id="KW-1185">Reference proteome</keyword>
<dbReference type="SUPFAM" id="SSF52540">
    <property type="entry name" value="P-loop containing nucleoside triphosphate hydrolases"/>
    <property type="match status" value="2"/>
</dbReference>